<accession>A0A9X3NE58</accession>
<dbReference type="InterPro" id="IPR029063">
    <property type="entry name" value="SAM-dependent_MTases_sf"/>
</dbReference>
<dbReference type="Proteomes" id="UP001147653">
    <property type="component" value="Unassembled WGS sequence"/>
</dbReference>
<keyword evidence="1" id="KW-0808">Transferase</keyword>
<dbReference type="InterPro" id="IPR041698">
    <property type="entry name" value="Methyltransf_25"/>
</dbReference>
<dbReference type="Pfam" id="PF13649">
    <property type="entry name" value="Methyltransf_25"/>
    <property type="match status" value="1"/>
</dbReference>
<organism evidence="3 4">
    <name type="scientific">Solirubrobacter phytolaccae</name>
    <dbReference type="NCBI Taxonomy" id="1404360"/>
    <lineage>
        <taxon>Bacteria</taxon>
        <taxon>Bacillati</taxon>
        <taxon>Actinomycetota</taxon>
        <taxon>Thermoleophilia</taxon>
        <taxon>Solirubrobacterales</taxon>
        <taxon>Solirubrobacteraceae</taxon>
        <taxon>Solirubrobacter</taxon>
    </lineage>
</organism>
<dbReference type="GO" id="GO:0032259">
    <property type="term" value="P:methylation"/>
    <property type="evidence" value="ECO:0007669"/>
    <property type="project" value="UniProtKB-KW"/>
</dbReference>
<dbReference type="Gene3D" id="3.40.50.150">
    <property type="entry name" value="Vaccinia Virus protein VP39"/>
    <property type="match status" value="1"/>
</dbReference>
<evidence type="ECO:0000313" key="3">
    <source>
        <dbReference type="EMBL" id="MDA0183285.1"/>
    </source>
</evidence>
<dbReference type="PANTHER" id="PTHR43861">
    <property type="entry name" value="TRANS-ACONITATE 2-METHYLTRANSFERASE-RELATED"/>
    <property type="match status" value="1"/>
</dbReference>
<sequence>MSRQHGNRAATRSEIVDRTGGSGRYDALYEAGAGALLWPATPGRMVRLAAELAPPGTALDIGCGDGKNLLYLEQHGWTVDGMDVSRTALELTHARLRDAAHEHRGGLTCADVTSWKPEATYDLVVCYGLIHCLDDGEVALLSRRIQQTLRPGGLLAFAAFNDDLPVPPGHATGPLVLRSRRSLLSLYPGWHRHAVIHGFISEDHLPLVGPHRHSLTWMLLEKP</sequence>
<evidence type="ECO:0000259" key="2">
    <source>
        <dbReference type="Pfam" id="PF13649"/>
    </source>
</evidence>
<gene>
    <name evidence="3" type="ORF">OJ997_23440</name>
</gene>
<dbReference type="EMBL" id="JAPDDP010000050">
    <property type="protein sequence ID" value="MDA0183285.1"/>
    <property type="molecule type" value="Genomic_DNA"/>
</dbReference>
<proteinExistence type="predicted"/>
<evidence type="ECO:0000313" key="4">
    <source>
        <dbReference type="Proteomes" id="UP001147653"/>
    </source>
</evidence>
<feature type="domain" description="Methyltransferase" evidence="2">
    <location>
        <begin position="59"/>
        <end position="153"/>
    </location>
</feature>
<keyword evidence="4" id="KW-1185">Reference proteome</keyword>
<dbReference type="GO" id="GO:0008168">
    <property type="term" value="F:methyltransferase activity"/>
    <property type="evidence" value="ECO:0007669"/>
    <property type="project" value="UniProtKB-KW"/>
</dbReference>
<reference evidence="3" key="1">
    <citation type="submission" date="2022-10" db="EMBL/GenBank/DDBJ databases">
        <title>The WGS of Solirubrobacter phytolaccae KCTC 29190.</title>
        <authorList>
            <person name="Jiang Z."/>
        </authorList>
    </citation>
    <scope>NUCLEOTIDE SEQUENCE</scope>
    <source>
        <strain evidence="3">KCTC 29190</strain>
    </source>
</reference>
<keyword evidence="3" id="KW-0489">Methyltransferase</keyword>
<protein>
    <submittedName>
        <fullName evidence="3">Class I SAM-dependent methyltransferase</fullName>
    </submittedName>
</protein>
<comment type="caution">
    <text evidence="3">The sequence shown here is derived from an EMBL/GenBank/DDBJ whole genome shotgun (WGS) entry which is preliminary data.</text>
</comment>
<dbReference type="AlphaFoldDB" id="A0A9X3NE58"/>
<evidence type="ECO:0000256" key="1">
    <source>
        <dbReference type="ARBA" id="ARBA00022679"/>
    </source>
</evidence>
<dbReference type="CDD" id="cd02440">
    <property type="entry name" value="AdoMet_MTases"/>
    <property type="match status" value="1"/>
</dbReference>
<dbReference type="RefSeq" id="WP_270027678.1">
    <property type="nucleotide sequence ID" value="NZ_JAPDDP010000050.1"/>
</dbReference>
<name>A0A9X3NE58_9ACTN</name>
<dbReference type="SUPFAM" id="SSF53335">
    <property type="entry name" value="S-adenosyl-L-methionine-dependent methyltransferases"/>
    <property type="match status" value="1"/>
</dbReference>